<feature type="region of interest" description="Disordered" evidence="1">
    <location>
        <begin position="125"/>
        <end position="159"/>
    </location>
</feature>
<gene>
    <name evidence="2" type="ORF">G5714_019534</name>
</gene>
<sequence length="159" mass="17342">MTIVLAARNRQGGVVNTHSGASRLSEWLVFGAECSFPPPRDSIRNAALIPEPFIALDDGHTEPESPETHISAVGAVRPPKRRLCVGATQAEDARFVAIRGFDWLYVGEAIARGHLYSSEAHRNTAGEEKACPLQSVDRDHLPHQPQQACHQPDEDVPPP</sequence>
<proteinExistence type="predicted"/>
<reference evidence="2 3" key="1">
    <citation type="submission" date="2020-04" db="EMBL/GenBank/DDBJ databases">
        <title>Chromosome-level genome assembly of a cyprinid fish Onychostoma macrolepis by integration of Nanopore Sequencing, Bionano and Hi-C technology.</title>
        <authorList>
            <person name="Wang D."/>
        </authorList>
    </citation>
    <scope>NUCLEOTIDE SEQUENCE [LARGE SCALE GENOMIC DNA]</scope>
    <source>
        <strain evidence="2">SWU-2019</strain>
        <tissue evidence="2">Muscle</tissue>
    </source>
</reference>
<feature type="compositionally biased region" description="Basic and acidic residues" evidence="1">
    <location>
        <begin position="125"/>
        <end position="142"/>
    </location>
</feature>
<evidence type="ECO:0000313" key="3">
    <source>
        <dbReference type="Proteomes" id="UP000579812"/>
    </source>
</evidence>
<name>A0A7J6BWQ1_9TELE</name>
<protein>
    <submittedName>
        <fullName evidence="2">Uncharacterized protein</fullName>
    </submittedName>
</protein>
<organism evidence="2 3">
    <name type="scientific">Onychostoma macrolepis</name>
    <dbReference type="NCBI Taxonomy" id="369639"/>
    <lineage>
        <taxon>Eukaryota</taxon>
        <taxon>Metazoa</taxon>
        <taxon>Chordata</taxon>
        <taxon>Craniata</taxon>
        <taxon>Vertebrata</taxon>
        <taxon>Euteleostomi</taxon>
        <taxon>Actinopterygii</taxon>
        <taxon>Neopterygii</taxon>
        <taxon>Teleostei</taxon>
        <taxon>Ostariophysi</taxon>
        <taxon>Cypriniformes</taxon>
        <taxon>Cyprinidae</taxon>
        <taxon>Acrossocheilinae</taxon>
        <taxon>Onychostoma</taxon>
    </lineage>
</organism>
<dbReference type="Proteomes" id="UP000579812">
    <property type="component" value="Unassembled WGS sequence"/>
</dbReference>
<dbReference type="AlphaFoldDB" id="A0A7J6BWQ1"/>
<comment type="caution">
    <text evidence="2">The sequence shown here is derived from an EMBL/GenBank/DDBJ whole genome shotgun (WGS) entry which is preliminary data.</text>
</comment>
<accession>A0A7J6BWQ1</accession>
<evidence type="ECO:0000313" key="2">
    <source>
        <dbReference type="EMBL" id="KAF4099408.1"/>
    </source>
</evidence>
<keyword evidence="3" id="KW-1185">Reference proteome</keyword>
<dbReference type="EMBL" id="JAAMOB010000020">
    <property type="protein sequence ID" value="KAF4099408.1"/>
    <property type="molecule type" value="Genomic_DNA"/>
</dbReference>
<evidence type="ECO:0000256" key="1">
    <source>
        <dbReference type="SAM" id="MobiDB-lite"/>
    </source>
</evidence>